<keyword evidence="4" id="KW-1185">Reference proteome</keyword>
<dbReference type="Proteomes" id="UP000503011">
    <property type="component" value="Chromosome"/>
</dbReference>
<evidence type="ECO:0000313" key="3">
    <source>
        <dbReference type="EMBL" id="BCB88592.1"/>
    </source>
</evidence>
<feature type="domain" description="Xylose isomerase-like TIM barrel" evidence="2">
    <location>
        <begin position="53"/>
        <end position="274"/>
    </location>
</feature>
<dbReference type="InterPro" id="IPR036237">
    <property type="entry name" value="Xyl_isomerase-like_sf"/>
</dbReference>
<dbReference type="KEGG" id="psuu:Psuf_059050"/>
<feature type="compositionally biased region" description="Polar residues" evidence="1">
    <location>
        <begin position="1"/>
        <end position="10"/>
    </location>
</feature>
<proteinExistence type="predicted"/>
<gene>
    <name evidence="3" type="ORF">Psuf_059050</name>
</gene>
<name>A0A6F8YR68_9ACTN</name>
<organism evidence="3 4">
    <name type="scientific">Phytohabitans suffuscus</name>
    <dbReference type="NCBI Taxonomy" id="624315"/>
    <lineage>
        <taxon>Bacteria</taxon>
        <taxon>Bacillati</taxon>
        <taxon>Actinomycetota</taxon>
        <taxon>Actinomycetes</taxon>
        <taxon>Micromonosporales</taxon>
        <taxon>Micromonosporaceae</taxon>
    </lineage>
</organism>
<sequence length="292" mass="31147">MPPSGASQASLGAPGATPGARPQPSINLLAYGGHAFDEALDHAARVHAPVSVHRLMMEQLGWDAAVRALRRSSARVSYVMHSAVFALDQPTAWAEQGDSFRRTLAAAVELRAGQVCMTSGPAGALGWEQAAGRLAEAIAPLLDEARRLGVDVVMEPTGQLRQDIGFVHSLRDAVALARHAGLGVCVDTYWCFRERGLTETMHDGRDLIRLVQISDNPPGKAGHGDRMVPGDGIADLARLVRALRDLGYRGYIDLEILGPRIEAEGPAAAVDRGLRYVAVLLDDADATRGTQQ</sequence>
<dbReference type="Pfam" id="PF01261">
    <property type="entry name" value="AP_endonuc_2"/>
    <property type="match status" value="1"/>
</dbReference>
<protein>
    <recommendedName>
        <fullName evidence="2">Xylose isomerase-like TIM barrel domain-containing protein</fullName>
    </recommendedName>
</protein>
<dbReference type="InterPro" id="IPR013022">
    <property type="entry name" value="Xyl_isomerase-like_TIM-brl"/>
</dbReference>
<evidence type="ECO:0000256" key="1">
    <source>
        <dbReference type="SAM" id="MobiDB-lite"/>
    </source>
</evidence>
<evidence type="ECO:0000313" key="4">
    <source>
        <dbReference type="Proteomes" id="UP000503011"/>
    </source>
</evidence>
<accession>A0A6F8YR68</accession>
<dbReference type="InterPro" id="IPR050312">
    <property type="entry name" value="IolE/XylAMocC-like"/>
</dbReference>
<dbReference type="PANTHER" id="PTHR12110">
    <property type="entry name" value="HYDROXYPYRUVATE ISOMERASE"/>
    <property type="match status" value="1"/>
</dbReference>
<dbReference type="Gene3D" id="3.20.20.150">
    <property type="entry name" value="Divalent-metal-dependent TIM barrel enzymes"/>
    <property type="match status" value="1"/>
</dbReference>
<feature type="region of interest" description="Disordered" evidence="1">
    <location>
        <begin position="1"/>
        <end position="20"/>
    </location>
</feature>
<reference evidence="3 4" key="2">
    <citation type="submission" date="2020-03" db="EMBL/GenBank/DDBJ databases">
        <authorList>
            <person name="Ichikawa N."/>
            <person name="Kimura A."/>
            <person name="Kitahashi Y."/>
            <person name="Uohara A."/>
        </authorList>
    </citation>
    <scope>NUCLEOTIDE SEQUENCE [LARGE SCALE GENOMIC DNA]</scope>
    <source>
        <strain evidence="3 4">NBRC 105367</strain>
    </source>
</reference>
<dbReference type="PANTHER" id="PTHR12110:SF21">
    <property type="entry name" value="XYLOSE ISOMERASE-LIKE TIM BARREL DOMAIN-CONTAINING PROTEIN"/>
    <property type="match status" value="1"/>
</dbReference>
<reference evidence="3 4" key="1">
    <citation type="submission" date="2020-03" db="EMBL/GenBank/DDBJ databases">
        <title>Whole genome shotgun sequence of Phytohabitans suffuscus NBRC 105367.</title>
        <authorList>
            <person name="Komaki H."/>
            <person name="Tamura T."/>
        </authorList>
    </citation>
    <scope>NUCLEOTIDE SEQUENCE [LARGE SCALE GENOMIC DNA]</scope>
    <source>
        <strain evidence="3 4">NBRC 105367</strain>
    </source>
</reference>
<dbReference type="SUPFAM" id="SSF51658">
    <property type="entry name" value="Xylose isomerase-like"/>
    <property type="match status" value="1"/>
</dbReference>
<dbReference type="EMBL" id="AP022871">
    <property type="protein sequence ID" value="BCB88592.1"/>
    <property type="molecule type" value="Genomic_DNA"/>
</dbReference>
<evidence type="ECO:0000259" key="2">
    <source>
        <dbReference type="Pfam" id="PF01261"/>
    </source>
</evidence>
<dbReference type="AlphaFoldDB" id="A0A6F8YR68"/>